<dbReference type="HOGENOM" id="CLU_159841_0_0_7"/>
<comment type="caution">
    <text evidence="2">The sequence shown here is derived from an EMBL/GenBank/DDBJ whole genome shotgun (WGS) entry which is preliminary data.</text>
</comment>
<dbReference type="Pfam" id="PF08765">
    <property type="entry name" value="Mor"/>
    <property type="match status" value="1"/>
</dbReference>
<keyword evidence="3" id="KW-1185">Reference proteome</keyword>
<reference evidence="2 3" key="1">
    <citation type="submission" date="2010-10" db="EMBL/GenBank/DDBJ databases">
        <authorList>
            <consortium name="The Broad Institute Genome Sequencing Platform"/>
            <person name="Ward D."/>
            <person name="Earl A."/>
            <person name="Feldgarden M."/>
            <person name="Young S.K."/>
            <person name="Gargeya S."/>
            <person name="Zeng Q."/>
            <person name="Alvarado L."/>
            <person name="Berlin A."/>
            <person name="Bochicchio J."/>
            <person name="Chapman S.B."/>
            <person name="Chen Z."/>
            <person name="Freedman E."/>
            <person name="Gellesch M."/>
            <person name="Goldberg J."/>
            <person name="Griggs A."/>
            <person name="Gujja S."/>
            <person name="Heilman E."/>
            <person name="Heiman D."/>
            <person name="Howarth C."/>
            <person name="Mehta T."/>
            <person name="Neiman D."/>
            <person name="Pearson M."/>
            <person name="Roberts A."/>
            <person name="Saif S."/>
            <person name="Shea T."/>
            <person name="Shenoy N."/>
            <person name="Sisk P."/>
            <person name="Stolte C."/>
            <person name="Sykes S."/>
            <person name="White J."/>
            <person name="Yandava C."/>
            <person name="Allen-Vercoe E."/>
            <person name="Sibley C."/>
            <person name="Ambrose C.E."/>
            <person name="Strauss J."/>
            <person name="Daigneault M."/>
            <person name="Haas B."/>
            <person name="Nusbaum C."/>
            <person name="Birren B."/>
        </authorList>
    </citation>
    <scope>NUCLEOTIDE SEQUENCE [LARGE SCALE GENOMIC DNA]</scope>
    <source>
        <strain evidence="2 3">3_1_6</strain>
    </source>
</reference>
<dbReference type="PANTHER" id="PTHR37812:SF1">
    <property type="entry name" value="MU-LIKE PROPHAGE FLUMU PROTEIN C"/>
    <property type="match status" value="1"/>
</dbReference>
<dbReference type="OrthoDB" id="9800398at2"/>
<dbReference type="STRING" id="563192.HMPREF0179_00580"/>
<feature type="domain" description="Mor transcription activator" evidence="1">
    <location>
        <begin position="17"/>
        <end position="96"/>
    </location>
</feature>
<dbReference type="InterPro" id="IPR014875">
    <property type="entry name" value="Mor_transcription_activator"/>
</dbReference>
<dbReference type="Gene3D" id="1.10.10.60">
    <property type="entry name" value="Homeodomain-like"/>
    <property type="match status" value="1"/>
</dbReference>
<reference evidence="2 3" key="2">
    <citation type="submission" date="2013-04" db="EMBL/GenBank/DDBJ databases">
        <title>The Genome Sequence of Bilophila wadsworthia 3_1_6.</title>
        <authorList>
            <consortium name="The Broad Institute Genomics Platform"/>
            <person name="Earl A."/>
            <person name="Ward D."/>
            <person name="Feldgarden M."/>
            <person name="Gevers D."/>
            <person name="Sibley C."/>
            <person name="Strauss J."/>
            <person name="Allen-Vercoe E."/>
            <person name="Walker B."/>
            <person name="Young S."/>
            <person name="Zeng Q."/>
            <person name="Gargeya S."/>
            <person name="Fitzgerald M."/>
            <person name="Haas B."/>
            <person name="Abouelleil A."/>
            <person name="Allen A.W."/>
            <person name="Alvarado L."/>
            <person name="Arachchi H.M."/>
            <person name="Berlin A.M."/>
            <person name="Chapman S.B."/>
            <person name="Gainer-Dewar J."/>
            <person name="Goldberg J."/>
            <person name="Griggs A."/>
            <person name="Gujja S."/>
            <person name="Hansen M."/>
            <person name="Howarth C."/>
            <person name="Imamovic A."/>
            <person name="Ireland A."/>
            <person name="Larimer J."/>
            <person name="McCowan C."/>
            <person name="Murphy C."/>
            <person name="Pearson M."/>
            <person name="Poon T.W."/>
            <person name="Priest M."/>
            <person name="Roberts A."/>
            <person name="Saif S."/>
            <person name="Shea T."/>
            <person name="Sisk P."/>
            <person name="Sykes S."/>
            <person name="Wortman J."/>
            <person name="Nusbaum C."/>
            <person name="Birren B."/>
        </authorList>
    </citation>
    <scope>NUCLEOTIDE SEQUENCE [LARGE SCALE GENOMIC DNA]</scope>
    <source>
        <strain evidence="2 3">3_1_6</strain>
    </source>
</reference>
<sequence length="97" mass="11227">MQGVGKVVSYTNADRILPRELLDAIQQYADGVYLYIPRKAERKRAWGEATDSRRERLARNRELYEKHLGGAPVHKLAEEYYLSAKTIYKILASMRQA</sequence>
<dbReference type="NCBIfam" id="NF040785">
    <property type="entry name" value="CD3324_fam"/>
    <property type="match status" value="1"/>
</dbReference>
<organism evidence="2 3">
    <name type="scientific">Bilophila wadsworthia (strain 3_1_6)</name>
    <dbReference type="NCBI Taxonomy" id="563192"/>
    <lineage>
        <taxon>Bacteria</taxon>
        <taxon>Pseudomonadati</taxon>
        <taxon>Thermodesulfobacteriota</taxon>
        <taxon>Desulfovibrionia</taxon>
        <taxon>Desulfovibrionales</taxon>
        <taxon>Desulfovibrionaceae</taxon>
        <taxon>Bilophila</taxon>
    </lineage>
</organism>
<proteinExistence type="predicted"/>
<gene>
    <name evidence="2" type="ORF">HMPREF0179_00580</name>
</gene>
<dbReference type="AlphaFoldDB" id="E5Y319"/>
<accession>E5Y319</accession>
<dbReference type="PANTHER" id="PTHR37812">
    <property type="entry name" value="MU-LIKE PROPHAGE FLUMU PROTEIN C"/>
    <property type="match status" value="1"/>
</dbReference>
<protein>
    <recommendedName>
        <fullName evidence="1">Mor transcription activator domain-containing protein</fullName>
    </recommendedName>
</protein>
<evidence type="ECO:0000313" key="2">
    <source>
        <dbReference type="EMBL" id="EFV45613.2"/>
    </source>
</evidence>
<name>E5Y319_BILW3</name>
<evidence type="ECO:0000259" key="1">
    <source>
        <dbReference type="Pfam" id="PF08765"/>
    </source>
</evidence>
<evidence type="ECO:0000313" key="3">
    <source>
        <dbReference type="Proteomes" id="UP000006034"/>
    </source>
</evidence>
<dbReference type="InterPro" id="IPR009057">
    <property type="entry name" value="Homeodomain-like_sf"/>
</dbReference>
<dbReference type="EMBL" id="ADCP02000002">
    <property type="protein sequence ID" value="EFV45613.2"/>
    <property type="molecule type" value="Genomic_DNA"/>
</dbReference>
<dbReference type="SUPFAM" id="SSF46689">
    <property type="entry name" value="Homeodomain-like"/>
    <property type="match status" value="1"/>
</dbReference>
<dbReference type="eggNOG" id="COG2197">
    <property type="taxonomic scope" value="Bacteria"/>
</dbReference>
<dbReference type="InterPro" id="IPR052411">
    <property type="entry name" value="c-mor_Regulatory_Protein"/>
</dbReference>
<dbReference type="InterPro" id="IPR049739">
    <property type="entry name" value="YraL-like"/>
</dbReference>
<dbReference type="Proteomes" id="UP000006034">
    <property type="component" value="Unassembled WGS sequence"/>
</dbReference>